<dbReference type="RefSeq" id="WP_201684637.1">
    <property type="nucleotide sequence ID" value="NZ_JAEQNA010000005.1"/>
</dbReference>
<protein>
    <submittedName>
        <fullName evidence="2">DUF3482 domain-containing protein</fullName>
    </submittedName>
</protein>
<dbReference type="EMBL" id="JAEQNA010000005">
    <property type="protein sequence ID" value="MBL0421563.1"/>
    <property type="molecule type" value="Genomic_DNA"/>
</dbReference>
<reference evidence="2" key="1">
    <citation type="submission" date="2021-01" db="EMBL/GenBank/DDBJ databases">
        <title>Ramlibacter sp. strain AW1 16S ribosomal RNA gene Genome sequencing and assembly.</title>
        <authorList>
            <person name="Kang M."/>
        </authorList>
    </citation>
    <scope>NUCLEOTIDE SEQUENCE</scope>
    <source>
        <strain evidence="2">AW1</strain>
    </source>
</reference>
<feature type="transmembrane region" description="Helical" evidence="1">
    <location>
        <begin position="250"/>
        <end position="269"/>
    </location>
</feature>
<dbReference type="Pfam" id="PF11981">
    <property type="entry name" value="DUF3482"/>
    <property type="match status" value="1"/>
</dbReference>
<keyword evidence="1" id="KW-0812">Transmembrane</keyword>
<dbReference type="InterPro" id="IPR021871">
    <property type="entry name" value="DUF3482"/>
</dbReference>
<feature type="transmembrane region" description="Helical" evidence="1">
    <location>
        <begin position="290"/>
        <end position="313"/>
    </location>
</feature>
<dbReference type="AlphaFoldDB" id="A0A936ZQE4"/>
<proteinExistence type="predicted"/>
<gene>
    <name evidence="2" type="ORF">JI739_14495</name>
</gene>
<sequence>MNLPPETFLTLDSARARRLMLVQAIDESDSQGRLVGEAERDQIERQALQAVAGPEVSRPPDPGRYLDERARRVLETVDKRDARIASLERAEPWQRWLGWGLPALALVAGLLVERIDNPGQVNMLSPPLLAFVLWNLVIYLGLLLRPLWARRGRGSAGPGGLAAALRDWMGHRSPPRGSRQLRAAVATRFRLNWWRVAGALEGWRIAGILHVSAAAWGLGVGLSIVLGGLVREYRVGWESTLLDLAQVHTLLQVLFAPVVALLPLEGFSIDQVQRMHFRSGAAVGTAEARHWISLYLGLLGIVVVVPRVLLAAWCATRRRWAGRGLRIDLRERYFAELMARVSPARLVLAWAAAPGSQRALMRRLWRDAGQPEDAVGFGPRPLQTSRGDELVVWEATPQAVPPAAPAPAPVPAAGAEGSSPGRWLTRLRAWWEPPPLAVADASQADADLWLLALESPRQLSAFLPQLHALPRPVVVLHGADETQVQDLRHAVEAARLQPVEWLPLRDVAGCWAWEEPLRDAIARHLPAHKSAGGQRLLVAWTIHHDDRLALAMRLLAAPLLQAAREVQEVGSGRLSLRRLVDGIEREAEQQARQQAMATLLSRLAPVQQDSWVQLHRLHGLDVPSGPVDTTLASTRFVVRQGVNASQAGMAGAASGAAAGVGIDLITGGLTLGAGAALGAMVGGGAALVAAALKNRSAPGGATQVQLSEDMLQALCELALMQYLAVAMREPLETSEPPAAWRSAVVAVVETRRSELRALWERARATPPGDPEVAGAATERLQEMARVLLAQLND</sequence>
<keyword evidence="3" id="KW-1185">Reference proteome</keyword>
<evidence type="ECO:0000313" key="2">
    <source>
        <dbReference type="EMBL" id="MBL0421563.1"/>
    </source>
</evidence>
<dbReference type="Pfam" id="PF11067">
    <property type="entry name" value="DUF2868"/>
    <property type="match status" value="1"/>
</dbReference>
<comment type="caution">
    <text evidence="2">The sequence shown here is derived from an EMBL/GenBank/DDBJ whole genome shotgun (WGS) entry which is preliminary data.</text>
</comment>
<feature type="transmembrane region" description="Helical" evidence="1">
    <location>
        <begin position="124"/>
        <end position="144"/>
    </location>
</feature>
<dbReference type="Proteomes" id="UP000613011">
    <property type="component" value="Unassembled WGS sequence"/>
</dbReference>
<evidence type="ECO:0000256" key="1">
    <source>
        <dbReference type="SAM" id="Phobius"/>
    </source>
</evidence>
<keyword evidence="1" id="KW-0472">Membrane</keyword>
<evidence type="ECO:0000313" key="3">
    <source>
        <dbReference type="Proteomes" id="UP000613011"/>
    </source>
</evidence>
<keyword evidence="1" id="KW-1133">Transmembrane helix</keyword>
<dbReference type="InterPro" id="IPR021296">
    <property type="entry name" value="DUF2868"/>
</dbReference>
<feature type="transmembrane region" description="Helical" evidence="1">
    <location>
        <begin position="205"/>
        <end position="230"/>
    </location>
</feature>
<name>A0A936ZQE4_9BURK</name>
<organism evidence="2 3">
    <name type="scientific">Ramlibacter aurantiacus</name>
    <dbReference type="NCBI Taxonomy" id="2801330"/>
    <lineage>
        <taxon>Bacteria</taxon>
        <taxon>Pseudomonadati</taxon>
        <taxon>Pseudomonadota</taxon>
        <taxon>Betaproteobacteria</taxon>
        <taxon>Burkholderiales</taxon>
        <taxon>Comamonadaceae</taxon>
        <taxon>Ramlibacter</taxon>
    </lineage>
</organism>
<accession>A0A936ZQE4</accession>
<feature type="transmembrane region" description="Helical" evidence="1">
    <location>
        <begin position="96"/>
        <end position="112"/>
    </location>
</feature>